<evidence type="ECO:0000313" key="7">
    <source>
        <dbReference type="Proteomes" id="UP001157125"/>
    </source>
</evidence>
<keyword evidence="2" id="KW-0378">Hydrolase</keyword>
<dbReference type="PANTHER" id="PTHR43046:SF12">
    <property type="entry name" value="GDP-MANNOSE MANNOSYL HYDROLASE"/>
    <property type="match status" value="1"/>
</dbReference>
<organism evidence="6 7">
    <name type="scientific">Demequina litorisediminis</name>
    <dbReference type="NCBI Taxonomy" id="1849022"/>
    <lineage>
        <taxon>Bacteria</taxon>
        <taxon>Bacillati</taxon>
        <taxon>Actinomycetota</taxon>
        <taxon>Actinomycetes</taxon>
        <taxon>Micrococcales</taxon>
        <taxon>Demequinaceae</taxon>
        <taxon>Demequina</taxon>
    </lineage>
</organism>
<evidence type="ECO:0000259" key="5">
    <source>
        <dbReference type="Pfam" id="PF00293"/>
    </source>
</evidence>
<dbReference type="PANTHER" id="PTHR43046">
    <property type="entry name" value="GDP-MANNOSE MANNOSYL HYDROLASE"/>
    <property type="match status" value="1"/>
</dbReference>
<feature type="domain" description="Nudix hydrolase" evidence="5">
    <location>
        <begin position="25"/>
        <end position="76"/>
    </location>
</feature>
<sequence>MTADAGESLCIGRLLFSGGEPQVIRREGARVLLLDDEGRLLVMRAHDSHRPERSWWFTPGGGIEPGESAAEAAAREPDGGDRPGGPRGGAARPRLGSHRAV</sequence>
<protein>
    <recommendedName>
        <fullName evidence="5">Nudix hydrolase domain-containing protein</fullName>
    </recommendedName>
</protein>
<evidence type="ECO:0000256" key="4">
    <source>
        <dbReference type="SAM" id="MobiDB-lite"/>
    </source>
</evidence>
<gene>
    <name evidence="6" type="ORF">GCM10025876_39670</name>
</gene>
<dbReference type="Pfam" id="PF00293">
    <property type="entry name" value="NUDIX"/>
    <property type="match status" value="1"/>
</dbReference>
<evidence type="ECO:0000256" key="3">
    <source>
        <dbReference type="ARBA" id="ARBA00022842"/>
    </source>
</evidence>
<dbReference type="InterPro" id="IPR015797">
    <property type="entry name" value="NUDIX_hydrolase-like_dom_sf"/>
</dbReference>
<reference evidence="7" key="1">
    <citation type="journal article" date="2019" name="Int. J. Syst. Evol. Microbiol.">
        <title>The Global Catalogue of Microorganisms (GCM) 10K type strain sequencing project: providing services to taxonomists for standard genome sequencing and annotation.</title>
        <authorList>
            <consortium name="The Broad Institute Genomics Platform"/>
            <consortium name="The Broad Institute Genome Sequencing Center for Infectious Disease"/>
            <person name="Wu L."/>
            <person name="Ma J."/>
        </authorList>
    </citation>
    <scope>NUCLEOTIDE SEQUENCE [LARGE SCALE GENOMIC DNA]</scope>
    <source>
        <strain evidence="7">NBRC 112299</strain>
    </source>
</reference>
<feature type="region of interest" description="Disordered" evidence="4">
    <location>
        <begin position="51"/>
        <end position="101"/>
    </location>
</feature>
<accession>A0ABQ6IIL6</accession>
<evidence type="ECO:0000256" key="2">
    <source>
        <dbReference type="ARBA" id="ARBA00022801"/>
    </source>
</evidence>
<dbReference type="Proteomes" id="UP001157125">
    <property type="component" value="Unassembled WGS sequence"/>
</dbReference>
<comment type="cofactor">
    <cofactor evidence="1">
        <name>Mg(2+)</name>
        <dbReference type="ChEBI" id="CHEBI:18420"/>
    </cofactor>
</comment>
<name>A0ABQ6IIL6_9MICO</name>
<comment type="caution">
    <text evidence="6">The sequence shown here is derived from an EMBL/GenBank/DDBJ whole genome shotgun (WGS) entry which is preliminary data.</text>
</comment>
<proteinExistence type="predicted"/>
<evidence type="ECO:0000256" key="1">
    <source>
        <dbReference type="ARBA" id="ARBA00001946"/>
    </source>
</evidence>
<dbReference type="EMBL" id="BSUN01000001">
    <property type="protein sequence ID" value="GMA37763.1"/>
    <property type="molecule type" value="Genomic_DNA"/>
</dbReference>
<keyword evidence="7" id="KW-1185">Reference proteome</keyword>
<keyword evidence="3" id="KW-0460">Magnesium</keyword>
<dbReference type="InterPro" id="IPR000086">
    <property type="entry name" value="NUDIX_hydrolase_dom"/>
</dbReference>
<dbReference type="Gene3D" id="3.90.79.10">
    <property type="entry name" value="Nucleoside Triphosphate Pyrophosphohydrolase"/>
    <property type="match status" value="1"/>
</dbReference>
<evidence type="ECO:0000313" key="6">
    <source>
        <dbReference type="EMBL" id="GMA37763.1"/>
    </source>
</evidence>
<dbReference type="SUPFAM" id="SSF55811">
    <property type="entry name" value="Nudix"/>
    <property type="match status" value="1"/>
</dbReference>